<accession>A0ABW5DVP0</accession>
<protein>
    <recommendedName>
        <fullName evidence="4">Histidine utilization repressor</fullName>
    </recommendedName>
</protein>
<dbReference type="Proteomes" id="UP001597295">
    <property type="component" value="Unassembled WGS sequence"/>
</dbReference>
<proteinExistence type="predicted"/>
<dbReference type="PROSITE" id="PS50949">
    <property type="entry name" value="HTH_GNTR"/>
    <property type="match status" value="1"/>
</dbReference>
<keyword evidence="3" id="KW-0804">Transcription</keyword>
<dbReference type="InterPro" id="IPR000524">
    <property type="entry name" value="Tscrpt_reg_HTH_GntR"/>
</dbReference>
<sequence length="250" mass="28134">MQASERTKPLILAEGSSPIYKRLKDVIQENIRSGRWVADEQIPSENTLVRDLGISRMTIHRALRELTQEGVLVRVHGVGTFVAGAKRQAPMMEVRSIAEEIGERGHRHSCEVILHTEETASEEVALHFGEPLATVFHTILAHSENGVPVQIEDRYVNPKILPNYLEINFNRETPHHYLMRQAPLSEGEHIVEAVLANTAERKLLDIERGEPCLRVNRRTWSNGKVVSTARLLYPGSRYQIGGRFLQGGGV</sequence>
<dbReference type="SMART" id="SM00866">
    <property type="entry name" value="UTRA"/>
    <property type="match status" value="1"/>
</dbReference>
<dbReference type="Gene3D" id="1.10.10.10">
    <property type="entry name" value="Winged helix-like DNA-binding domain superfamily/Winged helix DNA-binding domain"/>
    <property type="match status" value="1"/>
</dbReference>
<evidence type="ECO:0000256" key="4">
    <source>
        <dbReference type="NCBIfam" id="TIGR02018"/>
    </source>
</evidence>
<dbReference type="InterPro" id="IPR036388">
    <property type="entry name" value="WH-like_DNA-bd_sf"/>
</dbReference>
<evidence type="ECO:0000256" key="2">
    <source>
        <dbReference type="ARBA" id="ARBA00023125"/>
    </source>
</evidence>
<dbReference type="RefSeq" id="WP_379876922.1">
    <property type="nucleotide sequence ID" value="NZ_JBHUIP010000012.1"/>
</dbReference>
<dbReference type="InterPro" id="IPR010248">
    <property type="entry name" value="His_ut_repres"/>
</dbReference>
<reference evidence="7" key="1">
    <citation type="journal article" date="2019" name="Int. J. Syst. Evol. Microbiol.">
        <title>The Global Catalogue of Microorganisms (GCM) 10K type strain sequencing project: providing services to taxonomists for standard genome sequencing and annotation.</title>
        <authorList>
            <consortium name="The Broad Institute Genomics Platform"/>
            <consortium name="The Broad Institute Genome Sequencing Center for Infectious Disease"/>
            <person name="Wu L."/>
            <person name="Ma J."/>
        </authorList>
    </citation>
    <scope>NUCLEOTIDE SEQUENCE [LARGE SCALE GENOMIC DNA]</scope>
    <source>
        <strain evidence="7">CGMCC 1.19062</strain>
    </source>
</reference>
<name>A0ABW5DVP0_9PROT</name>
<evidence type="ECO:0000259" key="5">
    <source>
        <dbReference type="PROSITE" id="PS50949"/>
    </source>
</evidence>
<keyword evidence="7" id="KW-1185">Reference proteome</keyword>
<dbReference type="InterPro" id="IPR050679">
    <property type="entry name" value="Bact_HTH_transcr_reg"/>
</dbReference>
<keyword evidence="1" id="KW-0805">Transcription regulation</keyword>
<organism evidence="6 7">
    <name type="scientific">Lacibacterium aquatile</name>
    <dbReference type="NCBI Taxonomy" id="1168082"/>
    <lineage>
        <taxon>Bacteria</taxon>
        <taxon>Pseudomonadati</taxon>
        <taxon>Pseudomonadota</taxon>
        <taxon>Alphaproteobacteria</taxon>
        <taxon>Rhodospirillales</taxon>
        <taxon>Rhodospirillaceae</taxon>
    </lineage>
</organism>
<keyword evidence="2" id="KW-0238">DNA-binding</keyword>
<dbReference type="NCBIfam" id="TIGR02018">
    <property type="entry name" value="his_ut_repres"/>
    <property type="match status" value="1"/>
</dbReference>
<dbReference type="PANTHER" id="PTHR44846">
    <property type="entry name" value="MANNOSYL-D-GLYCERATE TRANSPORT/METABOLISM SYSTEM REPRESSOR MNGR-RELATED"/>
    <property type="match status" value="1"/>
</dbReference>
<dbReference type="Pfam" id="PF07702">
    <property type="entry name" value="UTRA"/>
    <property type="match status" value="1"/>
</dbReference>
<dbReference type="SUPFAM" id="SSF64288">
    <property type="entry name" value="Chorismate lyase-like"/>
    <property type="match status" value="1"/>
</dbReference>
<dbReference type="SMART" id="SM00345">
    <property type="entry name" value="HTH_GNTR"/>
    <property type="match status" value="1"/>
</dbReference>
<gene>
    <name evidence="6" type="primary">hutC</name>
    <name evidence="6" type="ORF">ACFSM5_13335</name>
</gene>
<dbReference type="SUPFAM" id="SSF46785">
    <property type="entry name" value="Winged helix' DNA-binding domain"/>
    <property type="match status" value="1"/>
</dbReference>
<dbReference type="InterPro" id="IPR036390">
    <property type="entry name" value="WH_DNA-bd_sf"/>
</dbReference>
<dbReference type="InterPro" id="IPR011663">
    <property type="entry name" value="UTRA"/>
</dbReference>
<evidence type="ECO:0000313" key="7">
    <source>
        <dbReference type="Proteomes" id="UP001597295"/>
    </source>
</evidence>
<dbReference type="EMBL" id="JBHUIP010000012">
    <property type="protein sequence ID" value="MFD2263879.1"/>
    <property type="molecule type" value="Genomic_DNA"/>
</dbReference>
<comment type="caution">
    <text evidence="6">The sequence shown here is derived from an EMBL/GenBank/DDBJ whole genome shotgun (WGS) entry which is preliminary data.</text>
</comment>
<dbReference type="Pfam" id="PF00392">
    <property type="entry name" value="GntR"/>
    <property type="match status" value="1"/>
</dbReference>
<dbReference type="Gene3D" id="3.40.1410.10">
    <property type="entry name" value="Chorismate lyase-like"/>
    <property type="match status" value="1"/>
</dbReference>
<dbReference type="InterPro" id="IPR028978">
    <property type="entry name" value="Chorismate_lyase_/UTRA_dom_sf"/>
</dbReference>
<dbReference type="CDD" id="cd07377">
    <property type="entry name" value="WHTH_GntR"/>
    <property type="match status" value="1"/>
</dbReference>
<evidence type="ECO:0000256" key="3">
    <source>
        <dbReference type="ARBA" id="ARBA00023163"/>
    </source>
</evidence>
<dbReference type="PANTHER" id="PTHR44846:SF16">
    <property type="entry name" value="TRANSCRIPTIONAL REGULATOR PHNF-RELATED"/>
    <property type="match status" value="1"/>
</dbReference>
<evidence type="ECO:0000313" key="6">
    <source>
        <dbReference type="EMBL" id="MFD2263879.1"/>
    </source>
</evidence>
<evidence type="ECO:0000256" key="1">
    <source>
        <dbReference type="ARBA" id="ARBA00023015"/>
    </source>
</evidence>
<dbReference type="PRINTS" id="PR00035">
    <property type="entry name" value="HTHGNTR"/>
</dbReference>
<feature type="domain" description="HTH gntR-type" evidence="5">
    <location>
        <begin position="17"/>
        <end position="85"/>
    </location>
</feature>